<protein>
    <submittedName>
        <fullName evidence="4">MerR family DNA-binding transcriptional regulator</fullName>
    </submittedName>
</protein>
<evidence type="ECO:0000256" key="2">
    <source>
        <dbReference type="SAM" id="Coils"/>
    </source>
</evidence>
<dbReference type="GO" id="GO:0003677">
    <property type="term" value="F:DNA binding"/>
    <property type="evidence" value="ECO:0007669"/>
    <property type="project" value="UniProtKB-KW"/>
</dbReference>
<dbReference type="InterPro" id="IPR009061">
    <property type="entry name" value="DNA-bd_dom_put_sf"/>
</dbReference>
<evidence type="ECO:0000313" key="4">
    <source>
        <dbReference type="EMBL" id="NKI17672.1"/>
    </source>
</evidence>
<evidence type="ECO:0000313" key="5">
    <source>
        <dbReference type="Proteomes" id="UP000765845"/>
    </source>
</evidence>
<dbReference type="InterPro" id="IPR047057">
    <property type="entry name" value="MerR_fam"/>
</dbReference>
<organism evidence="4 5">
    <name type="scientific">Spongiibacter thalassae</name>
    <dbReference type="NCBI Taxonomy" id="2721624"/>
    <lineage>
        <taxon>Bacteria</taxon>
        <taxon>Pseudomonadati</taxon>
        <taxon>Pseudomonadota</taxon>
        <taxon>Gammaproteobacteria</taxon>
        <taxon>Cellvibrionales</taxon>
        <taxon>Spongiibacteraceae</taxon>
        <taxon>Spongiibacter</taxon>
    </lineage>
</organism>
<dbReference type="EMBL" id="JAAWWK010000003">
    <property type="protein sequence ID" value="NKI17672.1"/>
    <property type="molecule type" value="Genomic_DNA"/>
</dbReference>
<dbReference type="CDD" id="cd04776">
    <property type="entry name" value="HTH_GnyR"/>
    <property type="match status" value="1"/>
</dbReference>
<dbReference type="PROSITE" id="PS50937">
    <property type="entry name" value="HTH_MERR_2"/>
    <property type="match status" value="1"/>
</dbReference>
<comment type="caution">
    <text evidence="4">The sequence shown here is derived from an EMBL/GenBank/DDBJ whole genome shotgun (WGS) entry which is preliminary data.</text>
</comment>
<dbReference type="PANTHER" id="PTHR30204:SF58">
    <property type="entry name" value="HTH-TYPE TRANSCRIPTIONAL REGULATOR YFMP"/>
    <property type="match status" value="1"/>
</dbReference>
<accession>A0ABX1GEP9</accession>
<dbReference type="SMART" id="SM00422">
    <property type="entry name" value="HTH_MERR"/>
    <property type="match status" value="1"/>
</dbReference>
<name>A0ABX1GEP9_9GAMM</name>
<keyword evidence="5" id="KW-1185">Reference proteome</keyword>
<dbReference type="Gene3D" id="1.10.1660.10">
    <property type="match status" value="1"/>
</dbReference>
<proteinExistence type="predicted"/>
<keyword evidence="1 4" id="KW-0238">DNA-binding</keyword>
<sequence>MKTYSISELAAEFDLTTRSIRFYEEKGLLHPERRGQTRIFSAADRTKLRLILRGKRLGLSLDESLDIIHMYDPERDNSPQLHSLINKIREKREMLQRQLNDIHTLLADLDDAEARCAEALTQIHGNSTTTSSTED</sequence>
<dbReference type="Pfam" id="PF13411">
    <property type="entry name" value="MerR_1"/>
    <property type="match status" value="1"/>
</dbReference>
<dbReference type="SUPFAM" id="SSF46955">
    <property type="entry name" value="Putative DNA-binding domain"/>
    <property type="match status" value="1"/>
</dbReference>
<dbReference type="InterPro" id="IPR000551">
    <property type="entry name" value="MerR-type_HTH_dom"/>
</dbReference>
<gene>
    <name evidence="4" type="ORF">HCU74_09590</name>
</gene>
<dbReference type="Proteomes" id="UP000765845">
    <property type="component" value="Unassembled WGS sequence"/>
</dbReference>
<dbReference type="PANTHER" id="PTHR30204">
    <property type="entry name" value="REDOX-CYCLING DRUG-SENSING TRANSCRIPTIONAL ACTIVATOR SOXR"/>
    <property type="match status" value="1"/>
</dbReference>
<keyword evidence="2" id="KW-0175">Coiled coil</keyword>
<feature type="domain" description="HTH merR-type" evidence="3">
    <location>
        <begin position="3"/>
        <end position="70"/>
    </location>
</feature>
<feature type="coiled-coil region" evidence="2">
    <location>
        <begin position="81"/>
        <end position="122"/>
    </location>
</feature>
<dbReference type="RefSeq" id="WP_168450219.1">
    <property type="nucleotide sequence ID" value="NZ_JAAWWK010000003.1"/>
</dbReference>
<evidence type="ECO:0000256" key="1">
    <source>
        <dbReference type="ARBA" id="ARBA00023125"/>
    </source>
</evidence>
<reference evidence="4 5" key="1">
    <citation type="submission" date="2020-04" db="EMBL/GenBank/DDBJ databases">
        <authorList>
            <person name="Yoon J."/>
        </authorList>
    </citation>
    <scope>NUCLEOTIDE SEQUENCE [LARGE SCALE GENOMIC DNA]</scope>
    <source>
        <strain evidence="4 5">KMU-166</strain>
    </source>
</reference>
<evidence type="ECO:0000259" key="3">
    <source>
        <dbReference type="PROSITE" id="PS50937"/>
    </source>
</evidence>